<keyword evidence="3" id="KW-0812">Transmembrane</keyword>
<dbReference type="SUPFAM" id="SSF52540">
    <property type="entry name" value="P-loop containing nucleoside triphosphate hydrolases"/>
    <property type="match status" value="1"/>
</dbReference>
<dbReference type="GO" id="GO:0030488">
    <property type="term" value="P:tRNA methylation"/>
    <property type="evidence" value="ECO:0007669"/>
    <property type="project" value="TreeGrafter"/>
</dbReference>
<sequence>MAQTAADNWNESSFFESVEAKFEEKVPDFSKTLNIAIIGRVSAGKSSLINALLKRSRKKALAEVGAESGVTTNLKVLRLDERVRLIDSPGLDDVRSENSDVTREFLKRIDVGILVVSGSSDASQKKYLVDLQEHCDSVFIVLNKIDDYDRFARPNGDNPALEKVVDQWKQDLQIQKIYPVCAFGYDQDLPPDIPLDIRGVYGLREDIENFLASKGKDLLLARHMGDKESYAKSIIAAALVAVTGEAFLPGSAAFITATQVAAIASLYYLYTGEILSPKAAIAILPTFIAESARGNLFLWVQSFLPPNGITNLAAAGIAMSITLAMLTTVKFVLASGAKLQEEELLKSKFQYFRKKAENSVKNLALSEWNDREAWKGMIDAINQ</sequence>
<dbReference type="OrthoDB" id="434560at2"/>
<geneLocation type="plasmid" evidence="5 6">
    <name>pMIC7113.05</name>
</geneLocation>
<dbReference type="GO" id="GO:0002098">
    <property type="term" value="P:tRNA wobble uridine modification"/>
    <property type="evidence" value="ECO:0007669"/>
    <property type="project" value="TreeGrafter"/>
</dbReference>
<accession>K9WRW9</accession>
<dbReference type="InterPro" id="IPR027417">
    <property type="entry name" value="P-loop_NTPase"/>
</dbReference>
<organism evidence="5 6">
    <name type="scientific">Allocoleopsis franciscana PCC 7113</name>
    <dbReference type="NCBI Taxonomy" id="1173027"/>
    <lineage>
        <taxon>Bacteria</taxon>
        <taxon>Bacillati</taxon>
        <taxon>Cyanobacteriota</taxon>
        <taxon>Cyanophyceae</taxon>
        <taxon>Coleofasciculales</taxon>
        <taxon>Coleofasciculaceae</taxon>
        <taxon>Allocoleopsis</taxon>
        <taxon>Allocoleopsis franciscana</taxon>
    </lineage>
</organism>
<keyword evidence="5" id="KW-0614">Plasmid</keyword>
<dbReference type="GO" id="GO:0005737">
    <property type="term" value="C:cytoplasm"/>
    <property type="evidence" value="ECO:0007669"/>
    <property type="project" value="TreeGrafter"/>
</dbReference>
<dbReference type="GO" id="GO:0005525">
    <property type="term" value="F:GTP binding"/>
    <property type="evidence" value="ECO:0007669"/>
    <property type="project" value="UniProtKB-KW"/>
</dbReference>
<evidence type="ECO:0000313" key="6">
    <source>
        <dbReference type="Proteomes" id="UP000010471"/>
    </source>
</evidence>
<dbReference type="Pfam" id="PF01926">
    <property type="entry name" value="MMR_HSR1"/>
    <property type="match status" value="1"/>
</dbReference>
<dbReference type="AlphaFoldDB" id="K9WRW9"/>
<keyword evidence="2" id="KW-0342">GTP-binding</keyword>
<evidence type="ECO:0000256" key="1">
    <source>
        <dbReference type="ARBA" id="ARBA00022741"/>
    </source>
</evidence>
<reference evidence="5 6" key="1">
    <citation type="submission" date="2012-06" db="EMBL/GenBank/DDBJ databases">
        <title>Finished plasmid 5 of genome of Microcoleus sp. PCC 7113.</title>
        <authorList>
            <consortium name="US DOE Joint Genome Institute"/>
            <person name="Gugger M."/>
            <person name="Coursin T."/>
            <person name="Rippka R."/>
            <person name="Tandeau De Marsac N."/>
            <person name="Huntemann M."/>
            <person name="Wei C.-L."/>
            <person name="Han J."/>
            <person name="Detter J.C."/>
            <person name="Han C."/>
            <person name="Tapia R."/>
            <person name="Chen A."/>
            <person name="Kyrpides N."/>
            <person name="Mavromatis K."/>
            <person name="Markowitz V."/>
            <person name="Szeto E."/>
            <person name="Ivanova N."/>
            <person name="Pagani I."/>
            <person name="Pati A."/>
            <person name="Goodwin L."/>
            <person name="Nordberg H.P."/>
            <person name="Cantor M.N."/>
            <person name="Hua S.X."/>
            <person name="Woyke T."/>
            <person name="Kerfeld C.A."/>
        </authorList>
    </citation>
    <scope>NUCLEOTIDE SEQUENCE [LARGE SCALE GENOMIC DNA]</scope>
    <source>
        <strain evidence="5 6">PCC 7113</strain>
        <plasmid evidence="5 6">pMIC7113.05</plasmid>
    </source>
</reference>
<feature type="transmembrane region" description="Helical" evidence="3">
    <location>
        <begin position="312"/>
        <end position="333"/>
    </location>
</feature>
<dbReference type="EMBL" id="CP003635">
    <property type="protein sequence ID" value="AFZ22302.1"/>
    <property type="molecule type" value="Genomic_DNA"/>
</dbReference>
<keyword evidence="3" id="KW-1133">Transmembrane helix</keyword>
<dbReference type="HOGENOM" id="CLU_726894_0_0_3"/>
<evidence type="ECO:0000256" key="3">
    <source>
        <dbReference type="SAM" id="Phobius"/>
    </source>
</evidence>
<dbReference type="InterPro" id="IPR006073">
    <property type="entry name" value="GTP-bd"/>
</dbReference>
<keyword evidence="1" id="KW-0547">Nucleotide-binding</keyword>
<protein>
    <submittedName>
        <fullName evidence="5">Small GTP-binding protein domain protein</fullName>
    </submittedName>
</protein>
<feature type="domain" description="G" evidence="4">
    <location>
        <begin position="34"/>
        <end position="144"/>
    </location>
</feature>
<dbReference type="Proteomes" id="UP000010471">
    <property type="component" value="Plasmid pMIC7113.05"/>
</dbReference>
<evidence type="ECO:0000313" key="5">
    <source>
        <dbReference type="EMBL" id="AFZ22302.1"/>
    </source>
</evidence>
<keyword evidence="6" id="KW-1185">Reference proteome</keyword>
<dbReference type="PANTHER" id="PTHR42714:SF6">
    <property type="entry name" value="TRANSLATION INITIATION FACTOR IF-2"/>
    <property type="match status" value="1"/>
</dbReference>
<dbReference type="RefSeq" id="WP_015186310.1">
    <property type="nucleotide sequence ID" value="NC_019741.1"/>
</dbReference>
<evidence type="ECO:0000259" key="4">
    <source>
        <dbReference type="Pfam" id="PF01926"/>
    </source>
</evidence>
<proteinExistence type="predicted"/>
<gene>
    <name evidence="5" type="ORF">Mic7113_6740</name>
</gene>
<dbReference type="Gene3D" id="3.40.50.300">
    <property type="entry name" value="P-loop containing nucleotide triphosphate hydrolases"/>
    <property type="match status" value="1"/>
</dbReference>
<dbReference type="PANTHER" id="PTHR42714">
    <property type="entry name" value="TRNA MODIFICATION GTPASE GTPBP3"/>
    <property type="match status" value="1"/>
</dbReference>
<evidence type="ECO:0000256" key="2">
    <source>
        <dbReference type="ARBA" id="ARBA00023134"/>
    </source>
</evidence>
<keyword evidence="3" id="KW-0472">Membrane</keyword>
<name>K9WRW9_9CYAN</name>
<dbReference type="InterPro" id="IPR005225">
    <property type="entry name" value="Small_GTP-bd"/>
</dbReference>
<feature type="transmembrane region" description="Helical" evidence="3">
    <location>
        <begin position="229"/>
        <end position="247"/>
    </location>
</feature>
<dbReference type="KEGG" id="mic:Mic7113_6740"/>
<dbReference type="NCBIfam" id="TIGR00231">
    <property type="entry name" value="small_GTP"/>
    <property type="match status" value="1"/>
</dbReference>